<dbReference type="EMBL" id="MSFO01000002">
    <property type="protein sequence ID" value="PLB52929.1"/>
    <property type="molecule type" value="Genomic_DNA"/>
</dbReference>
<name>A0A2I2GJ73_9EURO</name>
<protein>
    <submittedName>
        <fullName evidence="1">Uncharacterized protein</fullName>
    </submittedName>
</protein>
<comment type="caution">
    <text evidence="1">The sequence shown here is derived from an EMBL/GenBank/DDBJ whole genome shotgun (WGS) entry which is preliminary data.</text>
</comment>
<organism evidence="1 2">
    <name type="scientific">Aspergillus steynii IBT 23096</name>
    <dbReference type="NCBI Taxonomy" id="1392250"/>
    <lineage>
        <taxon>Eukaryota</taxon>
        <taxon>Fungi</taxon>
        <taxon>Dikarya</taxon>
        <taxon>Ascomycota</taxon>
        <taxon>Pezizomycotina</taxon>
        <taxon>Eurotiomycetes</taxon>
        <taxon>Eurotiomycetidae</taxon>
        <taxon>Eurotiales</taxon>
        <taxon>Aspergillaceae</taxon>
        <taxon>Aspergillus</taxon>
        <taxon>Aspergillus subgen. Circumdati</taxon>
    </lineage>
</organism>
<evidence type="ECO:0000313" key="1">
    <source>
        <dbReference type="EMBL" id="PLB52929.1"/>
    </source>
</evidence>
<gene>
    <name evidence="1" type="ORF">P170DRAFT_117594</name>
</gene>
<keyword evidence="2" id="KW-1185">Reference proteome</keyword>
<sequence length="67" mass="7335">MLYPGIKKAHAKNLSNMVVMVEDLLFPEISLFFFLSLHLVPSLSICNTSASSGTSNESIPPLFLLPI</sequence>
<proteinExistence type="predicted"/>
<evidence type="ECO:0000313" key="2">
    <source>
        <dbReference type="Proteomes" id="UP000234275"/>
    </source>
</evidence>
<dbReference type="Proteomes" id="UP000234275">
    <property type="component" value="Unassembled WGS sequence"/>
</dbReference>
<dbReference type="RefSeq" id="XP_024708231.1">
    <property type="nucleotide sequence ID" value="XM_024842345.1"/>
</dbReference>
<dbReference type="VEuPathDB" id="FungiDB:P170DRAFT_117594"/>
<reference evidence="1 2" key="1">
    <citation type="submission" date="2016-12" db="EMBL/GenBank/DDBJ databases">
        <title>The genomes of Aspergillus section Nigri reveals drivers in fungal speciation.</title>
        <authorList>
            <consortium name="DOE Joint Genome Institute"/>
            <person name="Vesth T.C."/>
            <person name="Nybo J."/>
            <person name="Theobald S."/>
            <person name="Brandl J."/>
            <person name="Frisvad J.C."/>
            <person name="Nielsen K.F."/>
            <person name="Lyhne E.K."/>
            <person name="Kogle M.E."/>
            <person name="Kuo A."/>
            <person name="Riley R."/>
            <person name="Clum A."/>
            <person name="Nolan M."/>
            <person name="Lipzen A."/>
            <person name="Salamov A."/>
            <person name="Henrissat B."/>
            <person name="Wiebenga A."/>
            <person name="De Vries R.P."/>
            <person name="Grigoriev I.V."/>
            <person name="Mortensen U.H."/>
            <person name="Andersen M.R."/>
            <person name="Baker S.E."/>
        </authorList>
    </citation>
    <scope>NUCLEOTIDE SEQUENCE [LARGE SCALE GENOMIC DNA]</scope>
    <source>
        <strain evidence="1 2">IBT 23096</strain>
    </source>
</reference>
<accession>A0A2I2GJ73</accession>
<dbReference type="GeneID" id="36550040"/>
<dbReference type="AlphaFoldDB" id="A0A2I2GJ73"/>